<keyword evidence="1" id="KW-0472">Membrane</keyword>
<keyword evidence="1" id="KW-1133">Transmembrane helix</keyword>
<comment type="caution">
    <text evidence="2">The sequence shown here is derived from an EMBL/GenBank/DDBJ whole genome shotgun (WGS) entry which is preliminary data.</text>
</comment>
<feature type="transmembrane region" description="Helical" evidence="1">
    <location>
        <begin position="154"/>
        <end position="182"/>
    </location>
</feature>
<dbReference type="VEuPathDB" id="TriTrypDB:TCDM_09080"/>
<organism evidence="2 3">
    <name type="scientific">Trypanosoma cruzi Dm28c</name>
    <dbReference type="NCBI Taxonomy" id="1416333"/>
    <lineage>
        <taxon>Eukaryota</taxon>
        <taxon>Discoba</taxon>
        <taxon>Euglenozoa</taxon>
        <taxon>Kinetoplastea</taxon>
        <taxon>Metakinetoplastina</taxon>
        <taxon>Trypanosomatida</taxon>
        <taxon>Trypanosomatidae</taxon>
        <taxon>Trypanosoma</taxon>
        <taxon>Schizotrypanum</taxon>
    </lineage>
</organism>
<proteinExistence type="predicted"/>
<dbReference type="EMBL" id="AYLP01000140">
    <property type="protein sequence ID" value="ESS63166.1"/>
    <property type="molecule type" value="Genomic_DNA"/>
</dbReference>
<feature type="transmembrane region" description="Helical" evidence="1">
    <location>
        <begin position="247"/>
        <end position="267"/>
    </location>
</feature>
<dbReference type="AlphaFoldDB" id="V5D6U2"/>
<evidence type="ECO:0000256" key="1">
    <source>
        <dbReference type="SAM" id="Phobius"/>
    </source>
</evidence>
<evidence type="ECO:0000313" key="2">
    <source>
        <dbReference type="EMBL" id="ESS63166.1"/>
    </source>
</evidence>
<gene>
    <name evidence="2" type="ORF">TCDM_09080</name>
</gene>
<protein>
    <submittedName>
        <fullName evidence="2">Uncharacterized protein</fullName>
    </submittedName>
</protein>
<reference evidence="2 3" key="1">
    <citation type="journal article" date="2014" name="Genome Announc.">
        <title>Trypanosoma cruzi Clone Dm28c Draft Genome Sequence.</title>
        <authorList>
            <person name="Grisard E.C."/>
            <person name="Teixeira S.M."/>
            <person name="de Almeida L.G."/>
            <person name="Stoco P.H."/>
            <person name="Gerber A.L."/>
            <person name="Talavera-Lopez C."/>
            <person name="Lima O.C."/>
            <person name="Andersson B."/>
            <person name="de Vasconcelos A.T."/>
        </authorList>
    </citation>
    <scope>NUCLEOTIDE SEQUENCE [LARGE SCALE GENOMIC DNA]</scope>
    <source>
        <strain evidence="2 3">Dm28c</strain>
    </source>
</reference>
<sequence length="304" mass="35270">MRKWCSYVCMYVCMCGEGHLFCVLCFAVPPLPRFCDVIFTRLYCGTMSVPTTTPASTCTRTSFVFVFSIHMQCMYQTHKEGEEEGGCVCVAEEEEGKKKETKWEDVGWREVYKTSPQLPPPKTYIYICMYRLNCHGICGGDGRRREKKKCVCRFILLVFCLFVFISLSAFFFLLFSCCLIVCLCFCHILLHVAVCLTPPLFLVVVFFFSCNLHRYCYFDWGNTALLYRHACAYMYPHIHTCVCVSVSVWICFQRLFFFFLIFSFLFFRSSFQRPPPLIAFGPFSGPRPHTHTHTHTALPPHGEP</sequence>
<keyword evidence="1" id="KW-0812">Transmembrane</keyword>
<dbReference type="Proteomes" id="UP000017861">
    <property type="component" value="Unassembled WGS sequence"/>
</dbReference>
<name>V5D6U2_TRYCR</name>
<feature type="transmembrane region" description="Helical" evidence="1">
    <location>
        <begin position="188"/>
        <end position="208"/>
    </location>
</feature>
<accession>V5D6U2</accession>
<evidence type="ECO:0000313" key="3">
    <source>
        <dbReference type="Proteomes" id="UP000017861"/>
    </source>
</evidence>